<keyword evidence="3" id="KW-1185">Reference proteome</keyword>
<comment type="caution">
    <text evidence="2">The sequence shown here is derived from an EMBL/GenBank/DDBJ whole genome shotgun (WGS) entry which is preliminary data.</text>
</comment>
<gene>
    <name evidence="2" type="ORF">WAE96_05740</name>
</gene>
<name>A0ABU8EQF5_9GAMM</name>
<keyword evidence="1" id="KW-0732">Signal</keyword>
<evidence type="ECO:0008006" key="4">
    <source>
        <dbReference type="Google" id="ProtNLM"/>
    </source>
</evidence>
<organism evidence="2 3">
    <name type="scientific">Pseudoalteromonas spongiae</name>
    <dbReference type="NCBI Taxonomy" id="298657"/>
    <lineage>
        <taxon>Bacteria</taxon>
        <taxon>Pseudomonadati</taxon>
        <taxon>Pseudomonadota</taxon>
        <taxon>Gammaproteobacteria</taxon>
        <taxon>Alteromonadales</taxon>
        <taxon>Pseudoalteromonadaceae</taxon>
        <taxon>Pseudoalteromonas</taxon>
    </lineage>
</organism>
<dbReference type="Proteomes" id="UP001382455">
    <property type="component" value="Unassembled WGS sequence"/>
</dbReference>
<reference evidence="2 3" key="1">
    <citation type="submission" date="2023-12" db="EMBL/GenBank/DDBJ databases">
        <title>Friends and Foes: Symbiotic and Algicidal bacterial influence on Karenia brevis blooms.</title>
        <authorList>
            <person name="Fei C."/>
            <person name="Mohamed A.R."/>
            <person name="Booker A."/>
            <person name="Arshad M."/>
            <person name="Klass S."/>
            <person name="Ahn S."/>
            <person name="Gilbert P.M."/>
            <person name="Heil C.A."/>
            <person name="Martinez J.M."/>
            <person name="Amin S.A."/>
        </authorList>
    </citation>
    <scope>NUCLEOTIDE SEQUENCE [LARGE SCALE GENOMIC DNA]</scope>
    <source>
        <strain evidence="2 3">CE15</strain>
    </source>
</reference>
<accession>A0ABU8EQF5</accession>
<sequence>MKYLISLISCLVLFNANASNENDSNVKTSSQNAAANKALKNVNTLGLTKRRAAKKVSQSYPGKILSVKENTHYYKVRMLQPKGKVVDFKVNKSNGQVKKGKQ</sequence>
<protein>
    <recommendedName>
        <fullName evidence="4">PepSY domain-containing protein</fullName>
    </recommendedName>
</protein>
<feature type="signal peptide" evidence="1">
    <location>
        <begin position="1"/>
        <end position="18"/>
    </location>
</feature>
<feature type="chain" id="PRO_5045215540" description="PepSY domain-containing protein" evidence="1">
    <location>
        <begin position="19"/>
        <end position="102"/>
    </location>
</feature>
<proteinExistence type="predicted"/>
<evidence type="ECO:0000256" key="1">
    <source>
        <dbReference type="SAM" id="SignalP"/>
    </source>
</evidence>
<evidence type="ECO:0000313" key="2">
    <source>
        <dbReference type="EMBL" id="MEI4549200.1"/>
    </source>
</evidence>
<dbReference type="RefSeq" id="WP_100913182.1">
    <property type="nucleotide sequence ID" value="NZ_CP023398.1"/>
</dbReference>
<evidence type="ECO:0000313" key="3">
    <source>
        <dbReference type="Proteomes" id="UP001382455"/>
    </source>
</evidence>
<dbReference type="EMBL" id="JBAWKS010000001">
    <property type="protein sequence ID" value="MEI4549200.1"/>
    <property type="molecule type" value="Genomic_DNA"/>
</dbReference>